<dbReference type="SUPFAM" id="SSF53850">
    <property type="entry name" value="Periplasmic binding protein-like II"/>
    <property type="match status" value="2"/>
</dbReference>
<dbReference type="SUPFAM" id="SSF55785">
    <property type="entry name" value="PYP-like sensor domain (PAS domain)"/>
    <property type="match status" value="1"/>
</dbReference>
<evidence type="ECO:0000259" key="4">
    <source>
        <dbReference type="PROSITE" id="PS50887"/>
    </source>
</evidence>
<dbReference type="Gene3D" id="3.30.70.270">
    <property type="match status" value="1"/>
</dbReference>
<dbReference type="Proteomes" id="UP000253752">
    <property type="component" value="Unassembled WGS sequence"/>
</dbReference>
<evidence type="ECO:0000313" key="6">
    <source>
        <dbReference type="Proteomes" id="UP000253752"/>
    </source>
</evidence>
<gene>
    <name evidence="5" type="ORF">C1872_12350</name>
</gene>
<dbReference type="PROSITE" id="PS50887">
    <property type="entry name" value="GGDEF"/>
    <property type="match status" value="1"/>
</dbReference>
<dbReference type="InterPro" id="IPR000160">
    <property type="entry name" value="GGDEF_dom"/>
</dbReference>
<dbReference type="PANTHER" id="PTHR45138">
    <property type="entry name" value="REGULATORY COMPONENTS OF SENSORY TRANSDUCTION SYSTEM"/>
    <property type="match status" value="1"/>
</dbReference>
<feature type="transmembrane region" description="Helical" evidence="1">
    <location>
        <begin position="508"/>
        <end position="531"/>
    </location>
</feature>
<keyword evidence="1" id="KW-0472">Membrane</keyword>
<dbReference type="SUPFAM" id="SSF55073">
    <property type="entry name" value="Nucleotide cyclase"/>
    <property type="match status" value="1"/>
</dbReference>
<dbReference type="SMART" id="SM00267">
    <property type="entry name" value="GGDEF"/>
    <property type="match status" value="1"/>
</dbReference>
<sequence>MFSLATFLLLLVFGALPSVFDPARAYADEAPSDSARVIRVAYVQQEPMSPADESGAFVGYTYEYFERLAQYTGWSYEFVPVEGSGPAAYKTLRDLLGAGDADVAVGLMATQEGRESLAFTRDSFAALNVVLRTAAEVSDDPLDEATSDHPLRVAVIEGSPLASDLEAFCAQNEIPYETVGFADAGEARDAVLNGRVDVELAADMSDTTGLRTVVHMTTHPLYFAVALDNRALAGELDDALDRIDQVDPLFRARLRDRHFSVASPVFLLTDVEKSFVEGAAPVRVGVLSDQPPYQYQEDGQVKGIAVDILETVAQKTGLRFEYVAAETVEALDALQAAGSIDMVAGIDRDYSTANERNLALTQPYVSASYVLVANKSVADGAISGKRLAISSSSSYDGGFLGDAIQFPSIASCLRAVFKGEADYTYVDEYMTQYFLNTPEFRDVRIAPQTYEPRRVSLGVVRSDDTTLLGIVDRAVGSLTEVERQAVINGNVLRERPVDLGELVHANPAIALAVASATCLIVVLFVLIILGLRARSNAKTAFDLKKRLRLYALCDDSFFEFDCRTKRLIISMPGKGQQGLSEPFAFECDAPAVFDEERKRSFAELLGGKEHRVEEVRMPDTDGIEHWLRVTVDPVEDASGRVAHTVGKIEVIDEERREKDQLVARAERDSLTGLLNSETTRLRIGQQLDALAGGERGALLVVDVDCFKDVNDTHGHLVGDLVLADIARILRENFRIGDVVGRLGGDEFMVYLDRVGSTDVVLGKCDRLRRAVERHEYPGTDCRVTISVGVVLAHAGDTFDDLYGRADEALYAAKRDGRNRCGLADGALRSPKAAPAP</sequence>
<dbReference type="SMART" id="SM00062">
    <property type="entry name" value="PBPb"/>
    <property type="match status" value="2"/>
</dbReference>
<dbReference type="GO" id="GO:1902201">
    <property type="term" value="P:negative regulation of bacterial-type flagellum-dependent cell motility"/>
    <property type="evidence" value="ECO:0007669"/>
    <property type="project" value="TreeGrafter"/>
</dbReference>
<dbReference type="PANTHER" id="PTHR45138:SF9">
    <property type="entry name" value="DIGUANYLATE CYCLASE DGCM-RELATED"/>
    <property type="match status" value="1"/>
</dbReference>
<reference evidence="5 6" key="1">
    <citation type="journal article" date="2018" name="Elife">
        <title>Discovery and characterization of a prevalent human gut bacterial enzyme sufficient for the inactivation of a family of plant toxins.</title>
        <authorList>
            <person name="Koppel N."/>
            <person name="Bisanz J.E."/>
            <person name="Pandelia M.E."/>
            <person name="Turnbaugh P.J."/>
            <person name="Balskus E.P."/>
        </authorList>
    </citation>
    <scope>NUCLEOTIDE SEQUENCE [LARGE SCALE GENOMIC DNA]</scope>
    <source>
        <strain evidence="5 6">MR1 #12</strain>
    </source>
</reference>
<evidence type="ECO:0000313" key="5">
    <source>
        <dbReference type="EMBL" id="RDB76710.1"/>
    </source>
</evidence>
<dbReference type="Gene3D" id="3.30.450.20">
    <property type="entry name" value="PAS domain"/>
    <property type="match status" value="1"/>
</dbReference>
<dbReference type="InterPro" id="IPR000700">
    <property type="entry name" value="PAS-assoc_C"/>
</dbReference>
<dbReference type="GO" id="GO:0052621">
    <property type="term" value="F:diguanylate cyclase activity"/>
    <property type="evidence" value="ECO:0007669"/>
    <property type="project" value="TreeGrafter"/>
</dbReference>
<name>A0A369MNW3_EGGLN</name>
<proteinExistence type="predicted"/>
<organism evidence="5 6">
    <name type="scientific">Eggerthella lenta</name>
    <name type="common">Eubacterium lentum</name>
    <dbReference type="NCBI Taxonomy" id="84112"/>
    <lineage>
        <taxon>Bacteria</taxon>
        <taxon>Bacillati</taxon>
        <taxon>Actinomycetota</taxon>
        <taxon>Coriobacteriia</taxon>
        <taxon>Eggerthellales</taxon>
        <taxon>Eggerthellaceae</taxon>
        <taxon>Eggerthella</taxon>
    </lineage>
</organism>
<feature type="domain" description="GGDEF" evidence="4">
    <location>
        <begin position="694"/>
        <end position="825"/>
    </location>
</feature>
<keyword evidence="1" id="KW-1133">Transmembrane helix</keyword>
<dbReference type="GeneID" id="69509641"/>
<dbReference type="Pfam" id="PF00497">
    <property type="entry name" value="SBP_bac_3"/>
    <property type="match status" value="2"/>
</dbReference>
<dbReference type="InterPro" id="IPR043128">
    <property type="entry name" value="Rev_trsase/Diguanyl_cyclase"/>
</dbReference>
<dbReference type="NCBIfam" id="TIGR00254">
    <property type="entry name" value="GGDEF"/>
    <property type="match status" value="1"/>
</dbReference>
<dbReference type="InterPro" id="IPR050469">
    <property type="entry name" value="Diguanylate_Cyclase"/>
</dbReference>
<dbReference type="Pfam" id="PF00990">
    <property type="entry name" value="GGDEF"/>
    <property type="match status" value="1"/>
</dbReference>
<dbReference type="AlphaFoldDB" id="A0A369MNW3"/>
<evidence type="ECO:0000259" key="3">
    <source>
        <dbReference type="PROSITE" id="PS50113"/>
    </source>
</evidence>
<feature type="chain" id="PRO_5039136772" evidence="2">
    <location>
        <begin position="28"/>
        <end position="836"/>
    </location>
</feature>
<evidence type="ECO:0000256" key="1">
    <source>
        <dbReference type="SAM" id="Phobius"/>
    </source>
</evidence>
<dbReference type="GO" id="GO:0043709">
    <property type="term" value="P:cell adhesion involved in single-species biofilm formation"/>
    <property type="evidence" value="ECO:0007669"/>
    <property type="project" value="TreeGrafter"/>
</dbReference>
<feature type="signal peptide" evidence="2">
    <location>
        <begin position="1"/>
        <end position="27"/>
    </location>
</feature>
<keyword evidence="1" id="KW-0812">Transmembrane</keyword>
<dbReference type="Gene3D" id="3.40.190.10">
    <property type="entry name" value="Periplasmic binding protein-like II"/>
    <property type="match status" value="4"/>
</dbReference>
<dbReference type="EMBL" id="PPTX01000021">
    <property type="protein sequence ID" value="RDB76710.1"/>
    <property type="molecule type" value="Genomic_DNA"/>
</dbReference>
<dbReference type="CDD" id="cd01007">
    <property type="entry name" value="PBP2_BvgS_HisK_like"/>
    <property type="match status" value="1"/>
</dbReference>
<protein>
    <submittedName>
        <fullName evidence="5">Diguanylate cyclase</fullName>
    </submittedName>
</protein>
<dbReference type="InterPro" id="IPR035965">
    <property type="entry name" value="PAS-like_dom_sf"/>
</dbReference>
<dbReference type="CDD" id="cd01949">
    <property type="entry name" value="GGDEF"/>
    <property type="match status" value="1"/>
</dbReference>
<dbReference type="GO" id="GO:0005886">
    <property type="term" value="C:plasma membrane"/>
    <property type="evidence" value="ECO:0007669"/>
    <property type="project" value="TreeGrafter"/>
</dbReference>
<accession>A0A369MNW3</accession>
<dbReference type="InterPro" id="IPR001638">
    <property type="entry name" value="Solute-binding_3/MltF_N"/>
</dbReference>
<evidence type="ECO:0000256" key="2">
    <source>
        <dbReference type="SAM" id="SignalP"/>
    </source>
</evidence>
<comment type="caution">
    <text evidence="5">The sequence shown here is derived from an EMBL/GenBank/DDBJ whole genome shotgun (WGS) entry which is preliminary data.</text>
</comment>
<dbReference type="PROSITE" id="PS50113">
    <property type="entry name" value="PAC"/>
    <property type="match status" value="1"/>
</dbReference>
<keyword evidence="2" id="KW-0732">Signal</keyword>
<feature type="domain" description="PAC" evidence="3">
    <location>
        <begin position="611"/>
        <end position="663"/>
    </location>
</feature>
<dbReference type="RefSeq" id="WP_009305738.1">
    <property type="nucleotide sequence ID" value="NZ_AP025575.1"/>
</dbReference>
<dbReference type="InterPro" id="IPR029787">
    <property type="entry name" value="Nucleotide_cyclase"/>
</dbReference>